<keyword evidence="4" id="KW-1185">Reference proteome</keyword>
<feature type="region of interest" description="Disordered" evidence="1">
    <location>
        <begin position="1"/>
        <end position="37"/>
    </location>
</feature>
<dbReference type="AlphaFoldDB" id="A0A2K1JH62"/>
<protein>
    <recommendedName>
        <fullName evidence="5">Allyl alcohol dehydrogenase-like protein</fullName>
    </recommendedName>
</protein>
<reference evidence="2 4" key="1">
    <citation type="journal article" date="2008" name="Science">
        <title>The Physcomitrella genome reveals evolutionary insights into the conquest of land by plants.</title>
        <authorList>
            <person name="Rensing S."/>
            <person name="Lang D."/>
            <person name="Zimmer A."/>
            <person name="Terry A."/>
            <person name="Salamov A."/>
            <person name="Shapiro H."/>
            <person name="Nishiyama T."/>
            <person name="Perroud P.-F."/>
            <person name="Lindquist E."/>
            <person name="Kamisugi Y."/>
            <person name="Tanahashi T."/>
            <person name="Sakakibara K."/>
            <person name="Fujita T."/>
            <person name="Oishi K."/>
            <person name="Shin-I T."/>
            <person name="Kuroki Y."/>
            <person name="Toyoda A."/>
            <person name="Suzuki Y."/>
            <person name="Hashimoto A."/>
            <person name="Yamaguchi K."/>
            <person name="Sugano A."/>
            <person name="Kohara Y."/>
            <person name="Fujiyama A."/>
            <person name="Anterola A."/>
            <person name="Aoki S."/>
            <person name="Ashton N."/>
            <person name="Barbazuk W.B."/>
            <person name="Barker E."/>
            <person name="Bennetzen J."/>
            <person name="Bezanilla M."/>
            <person name="Blankenship R."/>
            <person name="Cho S.H."/>
            <person name="Dutcher S."/>
            <person name="Estelle M."/>
            <person name="Fawcett J.A."/>
            <person name="Gundlach H."/>
            <person name="Hanada K."/>
            <person name="Heyl A."/>
            <person name="Hicks K.A."/>
            <person name="Hugh J."/>
            <person name="Lohr M."/>
            <person name="Mayer K."/>
            <person name="Melkozernov A."/>
            <person name="Murata T."/>
            <person name="Nelson D."/>
            <person name="Pils B."/>
            <person name="Prigge M."/>
            <person name="Reiss B."/>
            <person name="Renner T."/>
            <person name="Rombauts S."/>
            <person name="Rushton P."/>
            <person name="Sanderfoot A."/>
            <person name="Schween G."/>
            <person name="Shiu S.-H."/>
            <person name="Stueber K."/>
            <person name="Theodoulou F.L."/>
            <person name="Tu H."/>
            <person name="Van de Peer Y."/>
            <person name="Verrier P.J."/>
            <person name="Waters E."/>
            <person name="Wood A."/>
            <person name="Yang L."/>
            <person name="Cove D."/>
            <person name="Cuming A."/>
            <person name="Hasebe M."/>
            <person name="Lucas S."/>
            <person name="Mishler D.B."/>
            <person name="Reski R."/>
            <person name="Grigoriev I."/>
            <person name="Quatrano R.S."/>
            <person name="Boore J.L."/>
        </authorList>
    </citation>
    <scope>NUCLEOTIDE SEQUENCE [LARGE SCALE GENOMIC DNA]</scope>
    <source>
        <strain evidence="3 4">cv. Gransden 2004</strain>
    </source>
</reference>
<dbReference type="PaxDb" id="3218-PP1S79_23V6.1"/>
<dbReference type="InParanoid" id="A0A2K1JH62"/>
<accession>A0A2K1JH62</accession>
<dbReference type="Gramene" id="Pp3c14_9970V3.1">
    <property type="protein sequence ID" value="PAC:32959882.CDS.1"/>
    <property type="gene ID" value="Pp3c14_9970"/>
</dbReference>
<reference evidence="3" key="3">
    <citation type="submission" date="2020-12" db="UniProtKB">
        <authorList>
            <consortium name="EnsemblPlants"/>
        </authorList>
    </citation>
    <scope>IDENTIFICATION</scope>
</reference>
<name>A0A2K1JH62_PHYPA</name>
<evidence type="ECO:0008006" key="5">
    <source>
        <dbReference type="Google" id="ProtNLM"/>
    </source>
</evidence>
<evidence type="ECO:0000313" key="2">
    <source>
        <dbReference type="EMBL" id="PNR40888.1"/>
    </source>
</evidence>
<organism evidence="2">
    <name type="scientific">Physcomitrium patens</name>
    <name type="common">Spreading-leaved earth moss</name>
    <name type="synonym">Physcomitrella patens</name>
    <dbReference type="NCBI Taxonomy" id="3218"/>
    <lineage>
        <taxon>Eukaryota</taxon>
        <taxon>Viridiplantae</taxon>
        <taxon>Streptophyta</taxon>
        <taxon>Embryophyta</taxon>
        <taxon>Bryophyta</taxon>
        <taxon>Bryophytina</taxon>
        <taxon>Bryopsida</taxon>
        <taxon>Funariidae</taxon>
        <taxon>Funariales</taxon>
        <taxon>Funariaceae</taxon>
        <taxon>Physcomitrium</taxon>
    </lineage>
</organism>
<dbReference type="EnsemblPlants" id="Pp3c14_9970V3.1">
    <property type="protein sequence ID" value="PAC:32959882.CDS.1"/>
    <property type="gene ID" value="Pp3c14_9970"/>
</dbReference>
<dbReference type="Gramene" id="Pp3c14_9970V3.2">
    <property type="protein sequence ID" value="PAC:32959883.CDS.1"/>
    <property type="gene ID" value="Pp3c14_9970"/>
</dbReference>
<evidence type="ECO:0000313" key="4">
    <source>
        <dbReference type="Proteomes" id="UP000006727"/>
    </source>
</evidence>
<dbReference type="Proteomes" id="UP000006727">
    <property type="component" value="Chromosome 14"/>
</dbReference>
<dbReference type="EnsemblPlants" id="Pp3c14_9970V3.2">
    <property type="protein sequence ID" value="PAC:32959883.CDS.1"/>
    <property type="gene ID" value="Pp3c14_9970"/>
</dbReference>
<sequence>MGFFGRKKKAEETLPPAPQPSKPNLESPAIAEPPKPDINAAFKSETSVFEFGSSSDDGVTLAGYCPVSDEMEPCRWEILPSGGKEAPKFRIIF</sequence>
<dbReference type="EMBL" id="ABEU02000014">
    <property type="protein sequence ID" value="PNR40888.1"/>
    <property type="molecule type" value="Genomic_DNA"/>
</dbReference>
<proteinExistence type="predicted"/>
<evidence type="ECO:0000313" key="3">
    <source>
        <dbReference type="EnsemblPlants" id="PAC:32959882.CDS.1"/>
    </source>
</evidence>
<gene>
    <name evidence="2" type="ORF">PHYPA_018291</name>
</gene>
<evidence type="ECO:0000256" key="1">
    <source>
        <dbReference type="SAM" id="MobiDB-lite"/>
    </source>
</evidence>
<reference evidence="2 4" key="2">
    <citation type="journal article" date="2018" name="Plant J.">
        <title>The Physcomitrella patens chromosome-scale assembly reveals moss genome structure and evolution.</title>
        <authorList>
            <person name="Lang D."/>
            <person name="Ullrich K.K."/>
            <person name="Murat F."/>
            <person name="Fuchs J."/>
            <person name="Jenkins J."/>
            <person name="Haas F.B."/>
            <person name="Piednoel M."/>
            <person name="Gundlach H."/>
            <person name="Van Bel M."/>
            <person name="Meyberg R."/>
            <person name="Vives C."/>
            <person name="Morata J."/>
            <person name="Symeonidi A."/>
            <person name="Hiss M."/>
            <person name="Muchero W."/>
            <person name="Kamisugi Y."/>
            <person name="Saleh O."/>
            <person name="Blanc G."/>
            <person name="Decker E.L."/>
            <person name="van Gessel N."/>
            <person name="Grimwood J."/>
            <person name="Hayes R.D."/>
            <person name="Graham S.W."/>
            <person name="Gunter L.E."/>
            <person name="McDaniel S.F."/>
            <person name="Hoernstein S.N.W."/>
            <person name="Larsson A."/>
            <person name="Li F.W."/>
            <person name="Perroud P.F."/>
            <person name="Phillips J."/>
            <person name="Ranjan P."/>
            <person name="Rokshar D.S."/>
            <person name="Rothfels C.J."/>
            <person name="Schneider L."/>
            <person name="Shu S."/>
            <person name="Stevenson D.W."/>
            <person name="Thummler F."/>
            <person name="Tillich M."/>
            <person name="Villarreal Aguilar J.C."/>
            <person name="Widiez T."/>
            <person name="Wong G.K."/>
            <person name="Wymore A."/>
            <person name="Zhang Y."/>
            <person name="Zimmer A.D."/>
            <person name="Quatrano R.S."/>
            <person name="Mayer K.F.X."/>
            <person name="Goodstein D."/>
            <person name="Casacuberta J.M."/>
            <person name="Vandepoele K."/>
            <person name="Reski R."/>
            <person name="Cuming A.C."/>
            <person name="Tuskan G.A."/>
            <person name="Maumus F."/>
            <person name="Salse J."/>
            <person name="Schmutz J."/>
            <person name="Rensing S.A."/>
        </authorList>
    </citation>
    <scope>NUCLEOTIDE SEQUENCE [LARGE SCALE GENOMIC DNA]</scope>
    <source>
        <strain evidence="3 4">cv. Gransden 2004</strain>
    </source>
</reference>